<sequence length="216" mass="24152">MKKKLGFLLLSSLMLFSMSSAVFASDSSISNTGDKIITTSYPEEYKIETLTKEEFYADLAKATNRTIEQVRKEEEQKNQSFADQTFYYSRMSKTIDLGKGVKAEYGVDTKQERIMFGGAAGRRIVEVYKDTAYLKAATSGGYTIEKDFVNPVLEDEHNLVLRASGTSVVATTKGYNSSLNVSVEALLGIGYSLGETIENTKYYRKNFEETARFKVS</sequence>
<evidence type="ECO:0000313" key="2">
    <source>
        <dbReference type="EMBL" id="CAH8249533.1"/>
    </source>
</evidence>
<reference evidence="2" key="1">
    <citation type="submission" date="2022-06" db="EMBL/GenBank/DDBJ databases">
        <authorList>
            <person name="Dietemann V."/>
            <person name="Ory F."/>
            <person name="Dainat B."/>
            <person name="Oberhansli S."/>
        </authorList>
    </citation>
    <scope>NUCLEOTIDE SEQUENCE</scope>
    <source>
        <strain evidence="2">Ena-SAMPLE-TAB-26-04-2022-14:26:32:270-5432</strain>
    </source>
</reference>
<dbReference type="EMBL" id="CALYLO010000017">
    <property type="protein sequence ID" value="CAH8249533.1"/>
    <property type="molecule type" value="Genomic_DNA"/>
</dbReference>
<comment type="caution">
    <text evidence="2">The sequence shown here is derived from an EMBL/GenBank/DDBJ whole genome shotgun (WGS) entry which is preliminary data.</text>
</comment>
<dbReference type="Proteomes" id="UP001154322">
    <property type="component" value="Unassembled WGS sequence"/>
</dbReference>
<evidence type="ECO:0000256" key="1">
    <source>
        <dbReference type="SAM" id="SignalP"/>
    </source>
</evidence>
<name>A0ABN8UFQ5_9BACL</name>
<dbReference type="RefSeq" id="WP_213428003.1">
    <property type="nucleotide sequence ID" value="NZ_AP031286.1"/>
</dbReference>
<feature type="chain" id="PRO_5047163673" evidence="1">
    <location>
        <begin position="25"/>
        <end position="216"/>
    </location>
</feature>
<keyword evidence="1" id="KW-0732">Signal</keyword>
<gene>
    <name evidence="2" type="ORF">WJ0W_006718</name>
</gene>
<evidence type="ECO:0000313" key="3">
    <source>
        <dbReference type="Proteomes" id="UP001154322"/>
    </source>
</evidence>
<protein>
    <submittedName>
        <fullName evidence="2">Uncharacterized protein</fullName>
    </submittedName>
</protein>
<feature type="signal peptide" evidence="1">
    <location>
        <begin position="1"/>
        <end position="24"/>
    </location>
</feature>
<keyword evidence="3" id="KW-1185">Reference proteome</keyword>
<accession>A0ABN8UFQ5</accession>
<organism evidence="2 3">
    <name type="scientific">Paenibacillus melissococcoides</name>
    <dbReference type="NCBI Taxonomy" id="2912268"/>
    <lineage>
        <taxon>Bacteria</taxon>
        <taxon>Bacillati</taxon>
        <taxon>Bacillota</taxon>
        <taxon>Bacilli</taxon>
        <taxon>Bacillales</taxon>
        <taxon>Paenibacillaceae</taxon>
        <taxon>Paenibacillus</taxon>
    </lineage>
</organism>
<proteinExistence type="predicted"/>